<protein>
    <submittedName>
        <fullName evidence="1">Uncharacterized protein</fullName>
    </submittedName>
</protein>
<dbReference type="Proteomes" id="UP000807025">
    <property type="component" value="Unassembled WGS sequence"/>
</dbReference>
<reference evidence="1" key="1">
    <citation type="submission" date="2020-11" db="EMBL/GenBank/DDBJ databases">
        <authorList>
            <consortium name="DOE Joint Genome Institute"/>
            <person name="Ahrendt S."/>
            <person name="Riley R."/>
            <person name="Andreopoulos W."/>
            <person name="Labutti K."/>
            <person name="Pangilinan J."/>
            <person name="Ruiz-Duenas F.J."/>
            <person name="Barrasa J.M."/>
            <person name="Sanchez-Garcia M."/>
            <person name="Camarero S."/>
            <person name="Miyauchi S."/>
            <person name="Serrano A."/>
            <person name="Linde D."/>
            <person name="Babiker R."/>
            <person name="Drula E."/>
            <person name="Ayuso-Fernandez I."/>
            <person name="Pacheco R."/>
            <person name="Padilla G."/>
            <person name="Ferreira P."/>
            <person name="Barriuso J."/>
            <person name="Kellner H."/>
            <person name="Castanera R."/>
            <person name="Alfaro M."/>
            <person name="Ramirez L."/>
            <person name="Pisabarro A.G."/>
            <person name="Kuo A."/>
            <person name="Tritt A."/>
            <person name="Lipzen A."/>
            <person name="He G."/>
            <person name="Yan M."/>
            <person name="Ng V."/>
            <person name="Cullen D."/>
            <person name="Martin F."/>
            <person name="Rosso M.-N."/>
            <person name="Henrissat B."/>
            <person name="Hibbett D."/>
            <person name="Martinez A.T."/>
            <person name="Grigoriev I.V."/>
        </authorList>
    </citation>
    <scope>NUCLEOTIDE SEQUENCE</scope>
    <source>
        <strain evidence="1">ATCC 90797</strain>
    </source>
</reference>
<keyword evidence="2" id="KW-1185">Reference proteome</keyword>
<accession>A0A9P5ZXE2</accession>
<organism evidence="1 2">
    <name type="scientific">Pleurotus eryngii</name>
    <name type="common">Boletus of the steppes</name>
    <dbReference type="NCBI Taxonomy" id="5323"/>
    <lineage>
        <taxon>Eukaryota</taxon>
        <taxon>Fungi</taxon>
        <taxon>Dikarya</taxon>
        <taxon>Basidiomycota</taxon>
        <taxon>Agaricomycotina</taxon>
        <taxon>Agaricomycetes</taxon>
        <taxon>Agaricomycetidae</taxon>
        <taxon>Agaricales</taxon>
        <taxon>Pleurotineae</taxon>
        <taxon>Pleurotaceae</taxon>
        <taxon>Pleurotus</taxon>
    </lineage>
</organism>
<proteinExistence type="predicted"/>
<comment type="caution">
    <text evidence="1">The sequence shown here is derived from an EMBL/GenBank/DDBJ whole genome shotgun (WGS) entry which is preliminary data.</text>
</comment>
<name>A0A9P5ZXE2_PLEER</name>
<dbReference type="EMBL" id="MU154577">
    <property type="protein sequence ID" value="KAF9494084.1"/>
    <property type="molecule type" value="Genomic_DNA"/>
</dbReference>
<dbReference type="AlphaFoldDB" id="A0A9P5ZXE2"/>
<feature type="non-terminal residue" evidence="1">
    <location>
        <position position="1"/>
    </location>
</feature>
<evidence type="ECO:0000313" key="2">
    <source>
        <dbReference type="Proteomes" id="UP000807025"/>
    </source>
</evidence>
<sequence length="58" mass="6668">MVQHTKSPLLCNNGNKKVKFAHFSYPSLENALNDEGNQTARPFVEILKTDKVIYFPSW</sequence>
<evidence type="ECO:0000313" key="1">
    <source>
        <dbReference type="EMBL" id="KAF9494084.1"/>
    </source>
</evidence>
<gene>
    <name evidence="1" type="ORF">BDN71DRAFT_1449411</name>
</gene>